<reference evidence="2" key="1">
    <citation type="submission" date="2017-08" db="EMBL/GenBank/DDBJ databases">
        <title>A dynamic microbial community with high functional redundancy inhabits the cold, oxic subseafloor aquifer.</title>
        <authorList>
            <person name="Tully B.J."/>
            <person name="Wheat C.G."/>
            <person name="Glazer B.T."/>
            <person name="Huber J.A."/>
        </authorList>
    </citation>
    <scope>NUCLEOTIDE SEQUENCE [LARGE SCALE GENOMIC DNA]</scope>
</reference>
<sequence length="97" mass="11214">MMPKNELVLNCERNSIDILQVITFSTNQGGVITLQVNDGIDFLFDNDYVKELSFLATILKNKEFLEESTLSTFFKALFFEHKEASNFVSWQRNKRAA</sequence>
<proteinExistence type="predicted"/>
<dbReference type="Proteomes" id="UP000218113">
    <property type="component" value="Unassembled WGS sequence"/>
</dbReference>
<evidence type="ECO:0000313" key="1">
    <source>
        <dbReference type="EMBL" id="PCI30161.1"/>
    </source>
</evidence>
<evidence type="ECO:0000313" key="2">
    <source>
        <dbReference type="Proteomes" id="UP000218113"/>
    </source>
</evidence>
<gene>
    <name evidence="1" type="ORF">COB67_02430</name>
</gene>
<organism evidence="1 2">
    <name type="scientific">SAR324 cluster bacterium</name>
    <dbReference type="NCBI Taxonomy" id="2024889"/>
    <lineage>
        <taxon>Bacteria</taxon>
        <taxon>Deltaproteobacteria</taxon>
        <taxon>SAR324 cluster</taxon>
    </lineage>
</organism>
<dbReference type="EMBL" id="NVSR01000007">
    <property type="protein sequence ID" value="PCI30161.1"/>
    <property type="molecule type" value="Genomic_DNA"/>
</dbReference>
<dbReference type="AlphaFoldDB" id="A0A2A4T9Y4"/>
<name>A0A2A4T9Y4_9DELT</name>
<protein>
    <submittedName>
        <fullName evidence="1">Uncharacterized protein</fullName>
    </submittedName>
</protein>
<accession>A0A2A4T9Y4</accession>
<comment type="caution">
    <text evidence="1">The sequence shown here is derived from an EMBL/GenBank/DDBJ whole genome shotgun (WGS) entry which is preliminary data.</text>
</comment>